<evidence type="ECO:0000313" key="1">
    <source>
        <dbReference type="EMBL" id="ORA76111.1"/>
    </source>
</evidence>
<keyword evidence="2" id="KW-1185">Reference proteome</keyword>
<evidence type="ECO:0008006" key="3">
    <source>
        <dbReference type="Google" id="ProtNLM"/>
    </source>
</evidence>
<dbReference type="EMBL" id="MVHV01000077">
    <property type="protein sequence ID" value="ORA76111.1"/>
    <property type="molecule type" value="Genomic_DNA"/>
</dbReference>
<accession>A0ABX3SKY3</accession>
<name>A0ABX3SKY3_MYCMA</name>
<gene>
    <name evidence="1" type="ORF">BST29_24595</name>
</gene>
<reference evidence="1 2" key="1">
    <citation type="submission" date="2017-02" db="EMBL/GenBank/DDBJ databases">
        <title>The new phylogeny of genus Mycobacterium.</title>
        <authorList>
            <person name="Tortoli E."/>
            <person name="Trovato A."/>
            <person name="Cirillo D.M."/>
        </authorList>
    </citation>
    <scope>NUCLEOTIDE SEQUENCE [LARGE SCALE GENOMIC DNA]</scope>
    <source>
        <strain evidence="1 2">IP1130001</strain>
    </source>
</reference>
<sequence>QHSTATIQQHAIELTDAVTNPIQTWIDVFEAADINIQSLVAQFQEYPFPVPQQVTANFLQYAAEYVQPYQQAGNAAVDYFLGTGNSDFVPLFQSGLTQAAAGNLTGAVSTLGRALWTTPLESIGLPLQRIVEILNPITQNLANATKYLTGTGLEELGLNFVIYLPQQLESGLGTGLQNVYDSWTAGDPLGAIINAIDIPGIVTNAVLNGNPAKNGTYSDGLISDSYGLAWVTGLYLPQQLAKSIVAPNAQNIMSGGSLSYALGYLANLVTTGFPTPQTVFDNLVNLLQYLFANPGAAAAATLPAADSIVGAFNSTDVLNGGSAMASLATELPGLPADVANVAGHLGADLASVLPGMILSILHF</sequence>
<proteinExistence type="predicted"/>
<evidence type="ECO:0000313" key="2">
    <source>
        <dbReference type="Proteomes" id="UP000243140"/>
    </source>
</evidence>
<dbReference type="Proteomes" id="UP000243140">
    <property type="component" value="Unassembled WGS sequence"/>
</dbReference>
<feature type="non-terminal residue" evidence="1">
    <location>
        <position position="1"/>
    </location>
</feature>
<comment type="caution">
    <text evidence="1">The sequence shown here is derived from an EMBL/GenBank/DDBJ whole genome shotgun (WGS) entry which is preliminary data.</text>
</comment>
<organism evidence="1 2">
    <name type="scientific">Mycobacterium malmoense</name>
    <dbReference type="NCBI Taxonomy" id="1780"/>
    <lineage>
        <taxon>Bacteria</taxon>
        <taxon>Bacillati</taxon>
        <taxon>Actinomycetota</taxon>
        <taxon>Actinomycetes</taxon>
        <taxon>Mycobacteriales</taxon>
        <taxon>Mycobacteriaceae</taxon>
        <taxon>Mycobacterium</taxon>
    </lineage>
</organism>
<protein>
    <recommendedName>
        <fullName evidence="3">PE-PGRS family protein</fullName>
    </recommendedName>
</protein>